<feature type="compositionally biased region" description="Polar residues" evidence="2">
    <location>
        <begin position="47"/>
        <end position="56"/>
    </location>
</feature>
<dbReference type="PANTHER" id="PTHR33476:SF22">
    <property type="entry name" value="PROTEIN POLAR LOCALIZATION DURING ASYMMETRIC DIVISION AND REDISTRIBUTION"/>
    <property type="match status" value="1"/>
</dbReference>
<feature type="region of interest" description="Disordered" evidence="2">
    <location>
        <begin position="140"/>
        <end position="161"/>
    </location>
</feature>
<protein>
    <submittedName>
        <fullName evidence="3">Uncharacterized protein</fullName>
    </submittedName>
</protein>
<dbReference type="OrthoDB" id="1916242at2759"/>
<feature type="compositionally biased region" description="Low complexity" evidence="2">
    <location>
        <begin position="32"/>
        <end position="45"/>
    </location>
</feature>
<feature type="compositionally biased region" description="Low complexity" evidence="2">
    <location>
        <begin position="146"/>
        <end position="161"/>
    </location>
</feature>
<dbReference type="GO" id="GO:0008356">
    <property type="term" value="P:asymmetric cell division"/>
    <property type="evidence" value="ECO:0007669"/>
    <property type="project" value="InterPro"/>
</dbReference>
<dbReference type="InterPro" id="IPR040348">
    <property type="entry name" value="POLAR-like"/>
</dbReference>
<dbReference type="PANTHER" id="PTHR33476">
    <property type="entry name" value="EMB|CAB62613.1"/>
    <property type="match status" value="1"/>
</dbReference>
<evidence type="ECO:0000313" key="4">
    <source>
        <dbReference type="Proteomes" id="UP000886520"/>
    </source>
</evidence>
<keyword evidence="1" id="KW-0175">Coiled coil</keyword>
<feature type="coiled-coil region" evidence="1">
    <location>
        <begin position="478"/>
        <end position="505"/>
    </location>
</feature>
<evidence type="ECO:0000256" key="1">
    <source>
        <dbReference type="SAM" id="Coils"/>
    </source>
</evidence>
<keyword evidence="4" id="KW-1185">Reference proteome</keyword>
<reference evidence="3" key="1">
    <citation type="submission" date="2021-01" db="EMBL/GenBank/DDBJ databases">
        <title>Adiantum capillus-veneris genome.</title>
        <authorList>
            <person name="Fang Y."/>
            <person name="Liao Q."/>
        </authorList>
    </citation>
    <scope>NUCLEOTIDE SEQUENCE</scope>
    <source>
        <strain evidence="3">H3</strain>
        <tissue evidence="3">Leaf</tissue>
    </source>
</reference>
<sequence>MWYLLVAAGAGYLAKKWQNGQKPRPLCGPNGRTSPPSSPRAAPARELNSSLSNSMPTTPPNGVHDPRPSFNSTRRELSTNGFHTLLENDVSSSPQEIKSNKRSTSREAYFVTSVHVKREEDPLVFTSKCSLTEVDNTDNNEEQQLNEELSPSPSSCCSSSSTVINSPIDSLPILQRSDSSVNFQGKAFDSQPARQNGVFHFQGNVQMKQFHELPNQTFSNSNLEGESPRDVSIMRENQQGTGNRRMLDAGIHTPLSCTGKRQRDETRADILLDDFVCTQFSKFDTKQDTSQMIARKNGSLSSPSHSIASRKASDGMGDVDSDAFVSLGLAMALCFMVSSGQKEMAKIGKVLRETEDLVSDMRKELEERKLRSCMDEEDNDEFFTIEPQEAVQECNTGVVFNSSDTCCKKDHCFRDDESLWSDVTEAAVQNRLHVYNFEENCGASSNHAEGSQDSEEEGENGGTMSMLELERKLWQVFQERQEERISELEGALELALSKLHAKEEELRWWKSRASWLMEQSFGSASVDLNTNRVERFEHANEEGVGHRPQFLYRENSLSAAEGCIESVGIKDSYLNLTGHAKGLLRTSSTCSVSSGESVMSMDVRAFMNAVNE</sequence>
<gene>
    <name evidence="3" type="ORF">GOP47_0008717</name>
</gene>
<dbReference type="AlphaFoldDB" id="A0A9D4UZN3"/>
<dbReference type="EMBL" id="JABFUD020000008">
    <property type="protein sequence ID" value="KAI5076652.1"/>
    <property type="molecule type" value="Genomic_DNA"/>
</dbReference>
<evidence type="ECO:0000256" key="2">
    <source>
        <dbReference type="SAM" id="MobiDB-lite"/>
    </source>
</evidence>
<evidence type="ECO:0000313" key="3">
    <source>
        <dbReference type="EMBL" id="KAI5076652.1"/>
    </source>
</evidence>
<comment type="caution">
    <text evidence="3">The sequence shown here is derived from an EMBL/GenBank/DDBJ whole genome shotgun (WGS) entry which is preliminary data.</text>
</comment>
<dbReference type="Proteomes" id="UP000886520">
    <property type="component" value="Chromosome 8"/>
</dbReference>
<name>A0A9D4UZN3_ADICA</name>
<accession>A0A9D4UZN3</accession>
<feature type="region of interest" description="Disordered" evidence="2">
    <location>
        <begin position="443"/>
        <end position="462"/>
    </location>
</feature>
<proteinExistence type="predicted"/>
<organism evidence="3 4">
    <name type="scientific">Adiantum capillus-veneris</name>
    <name type="common">Maidenhair fern</name>
    <dbReference type="NCBI Taxonomy" id="13818"/>
    <lineage>
        <taxon>Eukaryota</taxon>
        <taxon>Viridiplantae</taxon>
        <taxon>Streptophyta</taxon>
        <taxon>Embryophyta</taxon>
        <taxon>Tracheophyta</taxon>
        <taxon>Polypodiopsida</taxon>
        <taxon>Polypodiidae</taxon>
        <taxon>Polypodiales</taxon>
        <taxon>Pteridineae</taxon>
        <taxon>Pteridaceae</taxon>
        <taxon>Vittarioideae</taxon>
        <taxon>Adiantum</taxon>
    </lineage>
</organism>
<feature type="region of interest" description="Disordered" evidence="2">
    <location>
        <begin position="19"/>
        <end position="105"/>
    </location>
</feature>